<proteinExistence type="predicted"/>
<name>A0A1X7EEI8_9MICC</name>
<dbReference type="EMBL" id="FXAC01000031">
    <property type="protein sequence ID" value="SMF32149.1"/>
    <property type="molecule type" value="Genomic_DNA"/>
</dbReference>
<accession>A0A1X7EEI8</accession>
<evidence type="ECO:0000313" key="3">
    <source>
        <dbReference type="Proteomes" id="UP000192929"/>
    </source>
</evidence>
<gene>
    <name evidence="2" type="ORF">SAMN06296028_1314</name>
</gene>
<feature type="region of interest" description="Disordered" evidence="1">
    <location>
        <begin position="1"/>
        <end position="34"/>
    </location>
</feature>
<sequence>MLPAPATSEARDSPAATGGSGNSADSSDPFGGMAAVTGSLTAAETCEHIYAFRANMPGDVSNDPAGAPEAVARPRSAAPQELSGNLHGMRQVLCNFENGNNPMQAVEGKMTGLTNQCRGLANR</sequence>
<organism evidence="2 3">
    <name type="scientific">Kocuria marina subsp. indica</name>
    <dbReference type="NCBI Taxonomy" id="1049583"/>
    <lineage>
        <taxon>Bacteria</taxon>
        <taxon>Bacillati</taxon>
        <taxon>Actinomycetota</taxon>
        <taxon>Actinomycetes</taxon>
        <taxon>Micrococcales</taxon>
        <taxon>Micrococcaceae</taxon>
        <taxon>Kocuria</taxon>
    </lineage>
</organism>
<dbReference type="AlphaFoldDB" id="A0A1X7EEI8"/>
<dbReference type="RefSeq" id="WP_085108729.1">
    <property type="nucleotide sequence ID" value="NZ_FXAC01000031.1"/>
</dbReference>
<reference evidence="3" key="1">
    <citation type="submission" date="2017-04" db="EMBL/GenBank/DDBJ databases">
        <authorList>
            <person name="Varghese N."/>
            <person name="Submissions S."/>
        </authorList>
    </citation>
    <scope>NUCLEOTIDE SEQUENCE [LARGE SCALE GENOMIC DNA]</scope>
    <source>
        <strain evidence="3">NIO-1021</strain>
    </source>
</reference>
<evidence type="ECO:0000256" key="1">
    <source>
        <dbReference type="SAM" id="MobiDB-lite"/>
    </source>
</evidence>
<keyword evidence="3" id="KW-1185">Reference proteome</keyword>
<protein>
    <submittedName>
        <fullName evidence="2">Uncharacterized protein</fullName>
    </submittedName>
</protein>
<evidence type="ECO:0000313" key="2">
    <source>
        <dbReference type="EMBL" id="SMF32149.1"/>
    </source>
</evidence>
<dbReference type="Proteomes" id="UP000192929">
    <property type="component" value="Unassembled WGS sequence"/>
</dbReference>